<dbReference type="InterPro" id="IPR016164">
    <property type="entry name" value="FAD-linked_Oxase-like_C"/>
</dbReference>
<keyword evidence="8" id="KW-1185">Reference proteome</keyword>
<evidence type="ECO:0000256" key="4">
    <source>
        <dbReference type="ARBA" id="ARBA00022827"/>
    </source>
</evidence>
<dbReference type="OrthoDB" id="9811557at2"/>
<evidence type="ECO:0000256" key="5">
    <source>
        <dbReference type="ARBA" id="ARBA00023002"/>
    </source>
</evidence>
<name>A0A4D4J508_9PSEU</name>
<evidence type="ECO:0000313" key="7">
    <source>
        <dbReference type="EMBL" id="GDY29818.1"/>
    </source>
</evidence>
<organism evidence="7 8">
    <name type="scientific">Gandjariella thermophila</name>
    <dbReference type="NCBI Taxonomy" id="1931992"/>
    <lineage>
        <taxon>Bacteria</taxon>
        <taxon>Bacillati</taxon>
        <taxon>Actinomycetota</taxon>
        <taxon>Actinomycetes</taxon>
        <taxon>Pseudonocardiales</taxon>
        <taxon>Pseudonocardiaceae</taxon>
        <taxon>Gandjariella</taxon>
    </lineage>
</organism>
<reference evidence="8" key="1">
    <citation type="submission" date="2019-04" db="EMBL/GenBank/DDBJ databases">
        <title>Draft genome sequence of Pseudonocardiaceae bacterium SL3-2-4.</title>
        <authorList>
            <person name="Ningsih F."/>
            <person name="Yokota A."/>
            <person name="Sakai Y."/>
            <person name="Nanatani K."/>
            <person name="Yabe S."/>
            <person name="Oetari A."/>
            <person name="Sjamsuridzal W."/>
        </authorList>
    </citation>
    <scope>NUCLEOTIDE SEQUENCE [LARGE SCALE GENOMIC DNA]</scope>
    <source>
        <strain evidence="8">SL3-2-4</strain>
    </source>
</reference>
<dbReference type="PANTHER" id="PTHR42934">
    <property type="entry name" value="GLYCOLATE OXIDASE SUBUNIT GLCD"/>
    <property type="match status" value="1"/>
</dbReference>
<dbReference type="InterPro" id="IPR016169">
    <property type="entry name" value="FAD-bd_PCMH_sub2"/>
</dbReference>
<comment type="similarity">
    <text evidence="2">Belongs to the FAD-binding oxidoreductase/transferase type 4 family.</text>
</comment>
<dbReference type="PROSITE" id="PS51387">
    <property type="entry name" value="FAD_PCMH"/>
    <property type="match status" value="1"/>
</dbReference>
<dbReference type="EMBL" id="BJFL01000004">
    <property type="protein sequence ID" value="GDY29818.1"/>
    <property type="molecule type" value="Genomic_DNA"/>
</dbReference>
<dbReference type="PANTHER" id="PTHR42934:SF2">
    <property type="entry name" value="GLYCOLATE OXIDASE SUBUNIT GLCD"/>
    <property type="match status" value="1"/>
</dbReference>
<dbReference type="Pfam" id="PF02913">
    <property type="entry name" value="FAD-oxidase_C"/>
    <property type="match status" value="1"/>
</dbReference>
<dbReference type="InterPro" id="IPR004113">
    <property type="entry name" value="FAD-bd_oxidored_4_C"/>
</dbReference>
<evidence type="ECO:0000259" key="6">
    <source>
        <dbReference type="PROSITE" id="PS51387"/>
    </source>
</evidence>
<dbReference type="SUPFAM" id="SSF55103">
    <property type="entry name" value="FAD-linked oxidases, C-terminal domain"/>
    <property type="match status" value="1"/>
</dbReference>
<dbReference type="FunFam" id="1.10.45.10:FF:000001">
    <property type="entry name" value="D-lactate dehydrogenase mitochondrial"/>
    <property type="match status" value="1"/>
</dbReference>
<sequence length="454" mass="47063">MSPLAELEAELPPGTLVTDPDVVAGYRADRADLVPAGHPLAVARVTDTEQVCTAMRWAQRHGVTVIPRGAGTGLSGGANAVDGCLVVSLERMTAIREIDAENHLAVVEAGVINADLGRAVAEHGLFYPPDPGSFEISTIGGNLATNAGGMRCVKYGVTRDATLGLEVVLADGRVLRTGGRAVKNVAGLDLTRLFVGSEGTLGIITAATLRLRPAPPAPPATFVATFPSAPAAGAAVSAIIAAGAVPSMLELMEHEAINAIEDYRRMDLDRNAAALLIGQADGYDAARQVATMIRCCEEAGADFVVDTQDPAEADGLLQARRLAGLALTEQGPSVIEDVGVPRSRLAEMLAALADIAESTGVRIATVGHAGDGNLHPTLILPDLEPATREHALKTAEAVCRAALALGGTVTGEHGVGILKRDWLAGQLDDTALDVHRAIKAALDPRQLLNPNRGW</sequence>
<dbReference type="InterPro" id="IPR051914">
    <property type="entry name" value="FAD-linked_OxidoTrans_Type4"/>
</dbReference>
<dbReference type="Gene3D" id="3.30.465.10">
    <property type="match status" value="1"/>
</dbReference>
<dbReference type="RefSeq" id="WP_137812959.1">
    <property type="nucleotide sequence ID" value="NZ_BJFL01000004.1"/>
</dbReference>
<evidence type="ECO:0000256" key="1">
    <source>
        <dbReference type="ARBA" id="ARBA00001974"/>
    </source>
</evidence>
<dbReference type="GO" id="GO:0016491">
    <property type="term" value="F:oxidoreductase activity"/>
    <property type="evidence" value="ECO:0007669"/>
    <property type="project" value="UniProtKB-KW"/>
</dbReference>
<keyword evidence="3" id="KW-0285">Flavoprotein</keyword>
<dbReference type="InterPro" id="IPR006094">
    <property type="entry name" value="Oxid_FAD_bind_N"/>
</dbReference>
<keyword evidence="4" id="KW-0274">FAD</keyword>
<dbReference type="Gene3D" id="1.10.45.10">
    <property type="entry name" value="Vanillyl-alcohol Oxidase, Chain A, domain 4"/>
    <property type="match status" value="1"/>
</dbReference>
<evidence type="ECO:0000256" key="3">
    <source>
        <dbReference type="ARBA" id="ARBA00022630"/>
    </source>
</evidence>
<dbReference type="GO" id="GO:0071949">
    <property type="term" value="F:FAD binding"/>
    <property type="evidence" value="ECO:0007669"/>
    <property type="project" value="InterPro"/>
</dbReference>
<dbReference type="Pfam" id="PF01565">
    <property type="entry name" value="FAD_binding_4"/>
    <property type="match status" value="1"/>
</dbReference>
<evidence type="ECO:0000256" key="2">
    <source>
        <dbReference type="ARBA" id="ARBA00008000"/>
    </source>
</evidence>
<dbReference type="Proteomes" id="UP000298860">
    <property type="component" value="Unassembled WGS sequence"/>
</dbReference>
<dbReference type="Gene3D" id="3.30.70.2740">
    <property type="match status" value="1"/>
</dbReference>
<dbReference type="InterPro" id="IPR036318">
    <property type="entry name" value="FAD-bd_PCMH-like_sf"/>
</dbReference>
<comment type="cofactor">
    <cofactor evidence="1">
        <name>FAD</name>
        <dbReference type="ChEBI" id="CHEBI:57692"/>
    </cofactor>
</comment>
<proteinExistence type="inferred from homology"/>
<protein>
    <submittedName>
        <fullName evidence="7">FAD-linked oxidase</fullName>
    </submittedName>
</protein>
<dbReference type="InterPro" id="IPR016166">
    <property type="entry name" value="FAD-bd_PCMH"/>
</dbReference>
<evidence type="ECO:0000313" key="8">
    <source>
        <dbReference type="Proteomes" id="UP000298860"/>
    </source>
</evidence>
<dbReference type="SUPFAM" id="SSF56176">
    <property type="entry name" value="FAD-binding/transporter-associated domain-like"/>
    <property type="match status" value="1"/>
</dbReference>
<keyword evidence="5" id="KW-0560">Oxidoreductase</keyword>
<feature type="domain" description="FAD-binding PCMH-type" evidence="6">
    <location>
        <begin position="35"/>
        <end position="214"/>
    </location>
</feature>
<dbReference type="FunFam" id="3.30.70.2740:FF:000001">
    <property type="entry name" value="D-lactate dehydrogenase mitochondrial"/>
    <property type="match status" value="1"/>
</dbReference>
<accession>A0A4D4J508</accession>
<comment type="caution">
    <text evidence="7">The sequence shown here is derived from an EMBL/GenBank/DDBJ whole genome shotgun (WGS) entry which is preliminary data.</text>
</comment>
<dbReference type="InterPro" id="IPR016171">
    <property type="entry name" value="Vanillyl_alc_oxidase_C-sub2"/>
</dbReference>
<dbReference type="AlphaFoldDB" id="A0A4D4J508"/>
<gene>
    <name evidence="7" type="ORF">GTS_14510</name>
</gene>